<feature type="region of interest" description="Disordered" evidence="14">
    <location>
        <begin position="988"/>
        <end position="1014"/>
    </location>
</feature>
<feature type="region of interest" description="Disordered" evidence="14">
    <location>
        <begin position="1028"/>
        <end position="1047"/>
    </location>
</feature>
<dbReference type="PANTHER" id="PTHR13008">
    <property type="entry name" value="MAP-KINASE ACTIVATING DEATH DOMAIN PROTEIN MADD /DENN/AEX-3 C.ELEGANS"/>
    <property type="match status" value="1"/>
</dbReference>
<dbReference type="InterPro" id="IPR057469">
    <property type="entry name" value="PH_MADD"/>
</dbReference>
<feature type="compositionally biased region" description="Gly residues" evidence="14">
    <location>
        <begin position="1139"/>
        <end position="1148"/>
    </location>
</feature>
<dbReference type="GO" id="GO:0032483">
    <property type="term" value="P:regulation of Rab protein signal transduction"/>
    <property type="evidence" value="ECO:0007669"/>
    <property type="project" value="TreeGrafter"/>
</dbReference>
<feature type="region of interest" description="Disordered" evidence="14">
    <location>
        <begin position="130"/>
        <end position="168"/>
    </location>
</feature>
<evidence type="ECO:0000256" key="11">
    <source>
        <dbReference type="ARBA" id="ARBA00064743"/>
    </source>
</evidence>
<dbReference type="InterPro" id="IPR001194">
    <property type="entry name" value="cDENN_dom"/>
</dbReference>
<dbReference type="Pfam" id="PF03456">
    <property type="entry name" value="uDENN"/>
    <property type="match status" value="1"/>
</dbReference>
<keyword evidence="9" id="KW-0472">Membrane</keyword>
<dbReference type="PANTHER" id="PTHR13008:SF7">
    <property type="entry name" value="MAP KINASE-ACTIVATING DEATH DOMAIN PROTEIN"/>
    <property type="match status" value="1"/>
</dbReference>
<dbReference type="SMART" id="SM00799">
    <property type="entry name" value="DENN"/>
    <property type="match status" value="1"/>
</dbReference>
<evidence type="ECO:0000259" key="15">
    <source>
        <dbReference type="PROSITE" id="PS50211"/>
    </source>
</evidence>
<keyword evidence="17" id="KW-0808">Transferase</keyword>
<dbReference type="FunFam" id="3.40.50.11500:FF:000002">
    <property type="entry name" value="MAP kinase-activating death domain protein-like Protein"/>
    <property type="match status" value="1"/>
</dbReference>
<dbReference type="GO" id="GO:0016301">
    <property type="term" value="F:kinase activity"/>
    <property type="evidence" value="ECO:0007669"/>
    <property type="project" value="UniProtKB-KW"/>
</dbReference>
<feature type="compositionally biased region" description="Low complexity" evidence="14">
    <location>
        <begin position="784"/>
        <end position="797"/>
    </location>
</feature>
<protein>
    <recommendedName>
        <fullName evidence="4">MAP kinase-activating death domain protein</fullName>
    </recommendedName>
    <alternativeName>
        <fullName evidence="12">Rab3 GDP/GTP exchange factor</fullName>
    </alternativeName>
    <alternativeName>
        <fullName evidence="13">Rab3 GDP/GTP exchange protein</fullName>
    </alternativeName>
</protein>
<dbReference type="RefSeq" id="XP_033716523.1">
    <property type="nucleotide sequence ID" value="XM_033860632.1"/>
</dbReference>
<evidence type="ECO:0000313" key="16">
    <source>
        <dbReference type="Proteomes" id="UP000245320"/>
    </source>
</evidence>
<dbReference type="InterPro" id="IPR005112">
    <property type="entry name" value="dDENN_dom"/>
</dbReference>
<dbReference type="InterPro" id="IPR005113">
    <property type="entry name" value="uDENN_dom"/>
</dbReference>
<dbReference type="InterPro" id="IPR056574">
    <property type="entry name" value="Death_MADD"/>
</dbReference>
<evidence type="ECO:0000256" key="8">
    <source>
        <dbReference type="ARBA" id="ARBA00022703"/>
    </source>
</evidence>
<dbReference type="GO" id="GO:0042981">
    <property type="term" value="P:regulation of apoptotic process"/>
    <property type="evidence" value="ECO:0007669"/>
    <property type="project" value="TreeGrafter"/>
</dbReference>
<dbReference type="Pfam" id="PF25328">
    <property type="entry name" value="PH_MADD"/>
    <property type="match status" value="1"/>
</dbReference>
<dbReference type="InterPro" id="IPR039980">
    <property type="entry name" value="MADD"/>
</dbReference>
<evidence type="ECO:0000256" key="2">
    <source>
        <dbReference type="ARBA" id="ARBA00004496"/>
    </source>
</evidence>
<keyword evidence="5" id="KW-1003">Cell membrane</keyword>
<feature type="region of interest" description="Disordered" evidence="14">
    <location>
        <begin position="677"/>
        <end position="799"/>
    </location>
</feature>
<evidence type="ECO:0000256" key="7">
    <source>
        <dbReference type="ARBA" id="ARBA00022658"/>
    </source>
</evidence>
<evidence type="ECO:0000256" key="12">
    <source>
        <dbReference type="ARBA" id="ARBA00079552"/>
    </source>
</evidence>
<comment type="subcellular location">
    <subcellularLocation>
        <location evidence="1">Cell membrane</location>
    </subcellularLocation>
    <subcellularLocation>
        <location evidence="2">Cytoplasm</location>
    </subcellularLocation>
</comment>
<feature type="compositionally biased region" description="Polar residues" evidence="14">
    <location>
        <begin position="869"/>
        <end position="878"/>
    </location>
</feature>
<evidence type="ECO:0000256" key="1">
    <source>
        <dbReference type="ARBA" id="ARBA00004236"/>
    </source>
</evidence>
<dbReference type="InterPro" id="IPR037516">
    <property type="entry name" value="Tripartite_DENN"/>
</dbReference>
<reference evidence="17" key="1">
    <citation type="submission" date="2025-08" db="UniProtKB">
        <authorList>
            <consortium name="RefSeq"/>
        </authorList>
    </citation>
    <scope>IDENTIFICATION</scope>
    <source>
        <tissue evidence="17">Spleen</tissue>
    </source>
</reference>
<dbReference type="GO" id="GO:0005829">
    <property type="term" value="C:cytosol"/>
    <property type="evidence" value="ECO:0007669"/>
    <property type="project" value="TreeGrafter"/>
</dbReference>
<feature type="region of interest" description="Disordered" evidence="14">
    <location>
        <begin position="1064"/>
        <end position="1161"/>
    </location>
</feature>
<feature type="compositionally biased region" description="Acidic residues" evidence="14">
    <location>
        <begin position="615"/>
        <end position="630"/>
    </location>
</feature>
<dbReference type="GO" id="GO:0006915">
    <property type="term" value="P:apoptotic process"/>
    <property type="evidence" value="ECO:0007669"/>
    <property type="project" value="UniProtKB-KW"/>
</dbReference>
<evidence type="ECO:0000256" key="3">
    <source>
        <dbReference type="ARBA" id="ARBA00005978"/>
    </source>
</evidence>
<evidence type="ECO:0000256" key="14">
    <source>
        <dbReference type="SAM" id="MobiDB-lite"/>
    </source>
</evidence>
<dbReference type="SMART" id="SM00800">
    <property type="entry name" value="uDENN"/>
    <property type="match status" value="1"/>
</dbReference>
<dbReference type="GeneID" id="101333815"/>
<keyword evidence="17" id="KW-0418">Kinase</keyword>
<evidence type="ECO:0000313" key="17">
    <source>
        <dbReference type="RefSeq" id="XP_033716523.1"/>
    </source>
</evidence>
<keyword evidence="7" id="KW-0344">Guanine-nucleotide releasing factor</keyword>
<evidence type="ECO:0000256" key="5">
    <source>
        <dbReference type="ARBA" id="ARBA00022475"/>
    </source>
</evidence>
<dbReference type="GO" id="GO:0005085">
    <property type="term" value="F:guanyl-nucleotide exchange factor activity"/>
    <property type="evidence" value="ECO:0007669"/>
    <property type="project" value="UniProtKB-KW"/>
</dbReference>
<comment type="function">
    <text evidence="10">Guanyl-nucleotide exchange factor that regulates small GTPases of the Rab family. Converts GDP-bound inactive form of RAB27A and RAB27B to the GTP-bound active forms. Converts GDP-bound inactive form of RAB3A, RAB3C and RAB3D to the GTP-bound active forms, GTPases involved in synaptic vesicle exocytosis and vesicle secretion. Plays a role in synaptic vesicle formation and in vesicle trafficking at the neuromuscular junction. Involved in up-regulating a post-docking step of synaptic exocytosis in central synapses. Probably by binding to the motor proteins KIF1B and KIF1A, mediates motor-dependent transport of GTP-RAB3A-positive vesicles to the presynaptic nerve terminals. Plays a role in TNFA-mediated activation of the MAPK pathway, including ERK1/2. May link TNFRSF1A with MAP kinase activation. May be involved in the regulation of TNFA-induced apoptosis.</text>
</comment>
<keyword evidence="6" id="KW-0963">Cytoplasm</keyword>
<evidence type="ECO:0000256" key="4">
    <source>
        <dbReference type="ARBA" id="ARBA00017868"/>
    </source>
</evidence>
<dbReference type="Pfam" id="PF23629">
    <property type="entry name" value="Death_MADD"/>
    <property type="match status" value="1"/>
</dbReference>
<comment type="subunit">
    <text evidence="11">Interacts (via death domain) with TNFRSF1A (via death domain). Interacts with PIDD1. Interacts with YWHAZ. Interacts (via death domain) with KIF1B; links the motor KIF1B to Rab3-carrying vesicles in anterograde synaptic vesicle transport. Interacts with KIF1A. Interacts (via uDENN domain) with RAB3A, RAB3B, RAB3C and RAB3D; the GTP-bound form of the Rab proteins is preferred for interaction.</text>
</comment>
<evidence type="ECO:0000256" key="9">
    <source>
        <dbReference type="ARBA" id="ARBA00023136"/>
    </source>
</evidence>
<feature type="compositionally biased region" description="Polar residues" evidence="14">
    <location>
        <begin position="1077"/>
        <end position="1091"/>
    </location>
</feature>
<feature type="region of interest" description="Disordered" evidence="14">
    <location>
        <begin position="828"/>
        <end position="878"/>
    </location>
</feature>
<dbReference type="Proteomes" id="UP000245320">
    <property type="component" value="Chromosome 8"/>
</dbReference>
<gene>
    <name evidence="17" type="primary">MADD</name>
</gene>
<feature type="compositionally biased region" description="Low complexity" evidence="14">
    <location>
        <begin position="1109"/>
        <end position="1123"/>
    </location>
</feature>
<dbReference type="SMART" id="SM00801">
    <property type="entry name" value="dDENN"/>
    <property type="match status" value="1"/>
</dbReference>
<feature type="compositionally biased region" description="Low complexity" evidence="14">
    <location>
        <begin position="700"/>
        <end position="712"/>
    </location>
</feature>
<proteinExistence type="inferred from homology"/>
<evidence type="ECO:0000256" key="6">
    <source>
        <dbReference type="ARBA" id="ARBA00022490"/>
    </source>
</evidence>
<organism evidence="16 17">
    <name type="scientific">Tursiops truncatus</name>
    <name type="common">Atlantic bottle-nosed dolphin</name>
    <name type="synonym">Delphinus truncatus</name>
    <dbReference type="NCBI Taxonomy" id="9739"/>
    <lineage>
        <taxon>Eukaryota</taxon>
        <taxon>Metazoa</taxon>
        <taxon>Chordata</taxon>
        <taxon>Craniata</taxon>
        <taxon>Vertebrata</taxon>
        <taxon>Euteleostomi</taxon>
        <taxon>Mammalia</taxon>
        <taxon>Eutheria</taxon>
        <taxon>Laurasiatheria</taxon>
        <taxon>Artiodactyla</taxon>
        <taxon>Whippomorpha</taxon>
        <taxon>Cetacea</taxon>
        <taxon>Odontoceti</taxon>
        <taxon>Delphinidae</taxon>
        <taxon>Tursiops</taxon>
    </lineage>
</organism>
<evidence type="ECO:0000256" key="13">
    <source>
        <dbReference type="ARBA" id="ARBA00081633"/>
    </source>
</evidence>
<dbReference type="CTD" id="8567"/>
<sequence length="1544" mass="171189">MVQKKKSCPRLLDYLVIVGARHPSSDSVAQTPELLRRYPLEDHAEFPLPPDVVFFCQPEGCLSVRQRRMSLREDTSFVFTLTDKDTGVTRYGICVNFYRSFQKRVPKEKGEAGAGSRGKEGPHATCISEEVGTESSESGPSLQPPSADSTPDVNQSPRGKHRAKAESRSRNSTLTSLCVLSHYPFFSTFRECLYTLKRLVDCCSERLLGKKLGIPRGIQRDTMWRIFTGSLLVEEKSSALLHDLREIEAWIYRLLRSPVPVSGQKRVDIEVLPQELQQALTFALPDPSRFTLVDFPLHLPLELLGVDACLQVLTCILLEHKVVLQSRDYNALSMSVMAFVAMIYPLEYMFPVIPLLPTCMASAEQLLLAPTPYIIGVPASFFLYKLDFKMPDDVWLVDLDSSRVIAPTNAEVLPILPEPESLELKKHLKQALASMSLNTQPILNLEKFHEGQEIPLLLGRPSNDLQSTPSTEFNPLIYGNDVDSVDVATRVAMVRFFNSPNVLQGFQMHTRTLRLFPRPVVAFQAGSFLASRPRQTPFAEKLARTQAVEYFGEWILNPTNYAFQRIHNNTFDPALIGDKPKWYTHQLQPVHYRVYDSSSHLAEALSMPPEHDSDSDPTDDSGSDSMDYDDSSSSYSSLGDFVSEMMKCDINGDTPNVDPLTHAALGDASEVAIDELQSQKEAEEPGPDSENSQENPPLRSSSSTTASSSPSTVIHGASSEPADSTEMDDKAAVGVSKSLPSVPPSIGKANVDRRQTEIGEGAQKLLRPNSLKLASDSDAESDSRASSPTSTVSNNSTEGFGGIMSFASSLYRNHSTSFSLSNLTLPTKGAREKTTPFPSLKGNRRALVDQKSSVIKHSPTVKREPPSPQGRSSNSSENQQFLKEVVHSVLDGQGVGWLNTKKVRRLLESEQLRVFVLSKLSRTVQSEDEAQQDIIPDVEIGRKVYKGMLDLLKCTVLSLEQSYAHAGLGGMASIFALLEIAQTHYYSKEPDKRKRSPTESVNTPIGKDPGLAWRGDPKAMAQLRVPQLGPRAPSASGKSPKELDTRSLKEENFVASIGPEVIKPTFDLGETEEKKSQVSADSGVSLTSGPQRTDPDSVLGVSPAVMIRSSSQDSEVSTVSNSSGETLGADSDLSSNAGDGPGGEGGTHLAGSRGTLSDSEIETNSATSAIFGKAHSLKPSVKEKLVGSPVRFSEDVSQRVYLYEGLLGKERSTLWDQMQFWEDAFLDAVMLEREGMGMDQGPQEMIDRYLSLGEHDRKRLEDDEDRLLATLLHNLISYMLLMKVNKNDIRKKVRRLMGKSHIGLVYSQQINEVLDQLANLNGRDLSIRSSGSRHMKKQTFVVHAGTDTNGDIFFMEVCDDCVVLRSNIGTVYERWWYEKLINMTYCPKTKVLCLWRRNGSETQLNKFYTKKCRELYYCVKDSMERAAARQQSIKPGPELGGEFPVQDMKTGEGGLLQVTLEGINLKFMHNQVFIELNHIKKCNTVRGVFVLEEFVPEIKEVVSHKYKTPMAHEICYSVLCLFSYVAAVRSSEEDLRTPPRPVSS</sequence>
<name>A0A6J3RQD4_TURTR</name>
<feature type="region of interest" description="Disordered" evidence="14">
    <location>
        <begin position="605"/>
        <end position="635"/>
    </location>
</feature>
<dbReference type="Gene3D" id="3.30.450.200">
    <property type="match status" value="1"/>
</dbReference>
<accession>A0A6J3RQD4</accession>
<dbReference type="InterPro" id="IPR043153">
    <property type="entry name" value="DENN_C"/>
</dbReference>
<comment type="similarity">
    <text evidence="3">Belongs to the MADD family.</text>
</comment>
<dbReference type="Gene3D" id="3.40.50.11500">
    <property type="match status" value="1"/>
</dbReference>
<dbReference type="GO" id="GO:0005886">
    <property type="term" value="C:plasma membrane"/>
    <property type="evidence" value="ECO:0007669"/>
    <property type="project" value="UniProtKB-SubCell"/>
</dbReference>
<feature type="domain" description="UDENN" evidence="15">
    <location>
        <begin position="14"/>
        <end position="565"/>
    </location>
</feature>
<feature type="compositionally biased region" description="Polar residues" evidence="14">
    <location>
        <begin position="689"/>
        <end position="699"/>
    </location>
</feature>
<dbReference type="PROSITE" id="PS50211">
    <property type="entry name" value="DENN"/>
    <property type="match status" value="1"/>
</dbReference>
<evidence type="ECO:0000256" key="10">
    <source>
        <dbReference type="ARBA" id="ARBA00060181"/>
    </source>
</evidence>
<dbReference type="Pfam" id="PF02141">
    <property type="entry name" value="DENN"/>
    <property type="match status" value="1"/>
</dbReference>
<feature type="compositionally biased region" description="Polar residues" evidence="14">
    <location>
        <begin position="144"/>
        <end position="157"/>
    </location>
</feature>
<keyword evidence="16" id="KW-1185">Reference proteome</keyword>
<feature type="compositionally biased region" description="Low complexity" evidence="14">
    <location>
        <begin position="130"/>
        <end position="141"/>
    </location>
</feature>
<keyword evidence="8" id="KW-0053">Apoptosis</keyword>